<dbReference type="NCBIfam" id="TIGR01065">
    <property type="entry name" value="hlyIII"/>
    <property type="match status" value="1"/>
</dbReference>
<keyword evidence="4 8" id="KW-0812">Transmembrane</keyword>
<evidence type="ECO:0000256" key="3">
    <source>
        <dbReference type="ARBA" id="ARBA00022475"/>
    </source>
</evidence>
<dbReference type="InterPro" id="IPR004254">
    <property type="entry name" value="AdipoR/HlyIII-related"/>
</dbReference>
<dbReference type="PANTHER" id="PTHR20855">
    <property type="entry name" value="ADIPOR/PROGESTIN RECEPTOR-RELATED"/>
    <property type="match status" value="1"/>
</dbReference>
<organism evidence="9 10">
    <name type="scientific">Halobacteriovorax marinus</name>
    <dbReference type="NCBI Taxonomy" id="97084"/>
    <lineage>
        <taxon>Bacteria</taxon>
        <taxon>Pseudomonadati</taxon>
        <taxon>Bdellovibrionota</taxon>
        <taxon>Bacteriovoracia</taxon>
        <taxon>Bacteriovoracales</taxon>
        <taxon>Halobacteriovoraceae</taxon>
        <taxon>Halobacteriovorax</taxon>
    </lineage>
</organism>
<keyword evidence="7" id="KW-0862">Zinc</keyword>
<feature type="transmembrane region" description="Helical" evidence="8">
    <location>
        <begin position="165"/>
        <end position="184"/>
    </location>
</feature>
<evidence type="ECO:0008006" key="11">
    <source>
        <dbReference type="Google" id="ProtNLM"/>
    </source>
</evidence>
<feature type="transmembrane region" description="Helical" evidence="8">
    <location>
        <begin position="136"/>
        <end position="153"/>
    </location>
</feature>
<comment type="similarity">
    <text evidence="2">Belongs to the UPF0073 (Hly-III) family.</text>
</comment>
<comment type="caution">
    <text evidence="9">The sequence shown here is derived from an EMBL/GenBank/DDBJ whole genome shotgun (WGS) entry which is preliminary data.</text>
</comment>
<keyword evidence="7" id="KW-0479">Metal-binding</keyword>
<dbReference type="GO" id="GO:0005886">
    <property type="term" value="C:plasma membrane"/>
    <property type="evidence" value="ECO:0007669"/>
    <property type="project" value="UniProtKB-SubCell"/>
</dbReference>
<evidence type="ECO:0000256" key="4">
    <source>
        <dbReference type="ARBA" id="ARBA00022692"/>
    </source>
</evidence>
<comment type="subcellular location">
    <subcellularLocation>
        <location evidence="1">Cell membrane</location>
        <topology evidence="1">Multi-pass membrane protein</topology>
    </subcellularLocation>
</comment>
<feature type="transmembrane region" description="Helical" evidence="8">
    <location>
        <begin position="107"/>
        <end position="124"/>
    </location>
</feature>
<evidence type="ECO:0000256" key="6">
    <source>
        <dbReference type="ARBA" id="ARBA00023136"/>
    </source>
</evidence>
<dbReference type="Proteomes" id="UP000196531">
    <property type="component" value="Unassembled WGS sequence"/>
</dbReference>
<gene>
    <name evidence="9" type="ORF">A9Q84_03965</name>
</gene>
<keyword evidence="5 8" id="KW-1133">Transmembrane helix</keyword>
<evidence type="ECO:0000313" key="10">
    <source>
        <dbReference type="Proteomes" id="UP000196531"/>
    </source>
</evidence>
<proteinExistence type="inferred from homology"/>
<protein>
    <recommendedName>
        <fullName evidence="11">Hemolysin III</fullName>
    </recommendedName>
</protein>
<evidence type="ECO:0000256" key="1">
    <source>
        <dbReference type="ARBA" id="ARBA00004651"/>
    </source>
</evidence>
<dbReference type="GO" id="GO:0140911">
    <property type="term" value="F:pore-forming activity"/>
    <property type="evidence" value="ECO:0007669"/>
    <property type="project" value="InterPro"/>
</dbReference>
<accession>A0A1Y5FAQ0</accession>
<evidence type="ECO:0000256" key="5">
    <source>
        <dbReference type="ARBA" id="ARBA00022989"/>
    </source>
</evidence>
<evidence type="ECO:0000256" key="8">
    <source>
        <dbReference type="SAM" id="Phobius"/>
    </source>
</evidence>
<reference evidence="10" key="1">
    <citation type="journal article" date="2017" name="Proc. Natl. Acad. Sci. U.S.A.">
        <title>Simulation of Deepwater Horizon oil plume reveals substrate specialization within a complex community of hydrocarbon-degraders.</title>
        <authorList>
            <person name="Hu P."/>
            <person name="Dubinsky E.A."/>
            <person name="Probst A.J."/>
            <person name="Wang J."/>
            <person name="Sieber C.M.K."/>
            <person name="Tom L.M."/>
            <person name="Gardinali P."/>
            <person name="Banfield J.F."/>
            <person name="Atlas R.M."/>
            <person name="Andersen G.L."/>
        </authorList>
    </citation>
    <scope>NUCLEOTIDE SEQUENCE [LARGE SCALE GENOMIC DNA]</scope>
</reference>
<feature type="transmembrane region" description="Helical" evidence="8">
    <location>
        <begin position="21"/>
        <end position="42"/>
    </location>
</feature>
<keyword evidence="3" id="KW-1003">Cell membrane</keyword>
<sequence>MNRTNVSGYSQKEEFINFLTHGIGAVLSVIGVIFLLINAFSANNPLMIVSYLIYGLSLISLYSASSFYHLAKDESQKLKFKKLDHICIYYLIAGTYTPLMLNNLGGQVGIGTTIGVWVIALFGTIYKLKSKKQNKFISTGAYLLMGWVVLFIWPQLKAGLNEAVLEWLIIGGLFYSVGVIFYVMKKVPYTHAIWHLFVLAGSISHFISITLA</sequence>
<dbReference type="Pfam" id="PF03006">
    <property type="entry name" value="HlyIII"/>
    <property type="match status" value="1"/>
</dbReference>
<dbReference type="InterPro" id="IPR005744">
    <property type="entry name" value="Hy-lIII"/>
</dbReference>
<name>A0A1Y5FAQ0_9BACT</name>
<feature type="binding site" evidence="7">
    <location>
        <position position="195"/>
    </location>
    <ligand>
        <name>Zn(2+)</name>
        <dbReference type="ChEBI" id="CHEBI:29105"/>
    </ligand>
</feature>
<feature type="binding site" evidence="7">
    <location>
        <position position="191"/>
    </location>
    <ligand>
        <name>Zn(2+)</name>
        <dbReference type="ChEBI" id="CHEBI:29105"/>
    </ligand>
</feature>
<dbReference type="AlphaFoldDB" id="A0A1Y5FAQ0"/>
<evidence type="ECO:0000256" key="7">
    <source>
        <dbReference type="PIRSR" id="PIRSR604254-1"/>
    </source>
</evidence>
<dbReference type="EMBL" id="MAAO01000004">
    <property type="protein sequence ID" value="OUR98578.1"/>
    <property type="molecule type" value="Genomic_DNA"/>
</dbReference>
<feature type="transmembrane region" description="Helical" evidence="8">
    <location>
        <begin position="191"/>
        <end position="211"/>
    </location>
</feature>
<dbReference type="PANTHER" id="PTHR20855:SF3">
    <property type="entry name" value="LD03007P"/>
    <property type="match status" value="1"/>
</dbReference>
<evidence type="ECO:0000313" key="9">
    <source>
        <dbReference type="EMBL" id="OUR98578.1"/>
    </source>
</evidence>
<feature type="binding site" evidence="7">
    <location>
        <position position="69"/>
    </location>
    <ligand>
        <name>Zn(2+)</name>
        <dbReference type="ChEBI" id="CHEBI:29105"/>
    </ligand>
</feature>
<feature type="transmembrane region" description="Helical" evidence="8">
    <location>
        <begin position="48"/>
        <end position="71"/>
    </location>
</feature>
<evidence type="ECO:0000256" key="2">
    <source>
        <dbReference type="ARBA" id="ARBA00008488"/>
    </source>
</evidence>
<dbReference type="GO" id="GO:0046872">
    <property type="term" value="F:metal ion binding"/>
    <property type="evidence" value="ECO:0007669"/>
    <property type="project" value="UniProtKB-KW"/>
</dbReference>
<keyword evidence="6 8" id="KW-0472">Membrane</keyword>